<dbReference type="GO" id="GO:0005975">
    <property type="term" value="P:carbohydrate metabolic process"/>
    <property type="evidence" value="ECO:0007669"/>
    <property type="project" value="InterPro"/>
</dbReference>
<dbReference type="InterPro" id="IPR002509">
    <property type="entry name" value="NODB_dom"/>
</dbReference>
<evidence type="ECO:0000259" key="1">
    <source>
        <dbReference type="PROSITE" id="PS51677"/>
    </source>
</evidence>
<dbReference type="InterPro" id="IPR011330">
    <property type="entry name" value="Glyco_hydro/deAcase_b/a-brl"/>
</dbReference>
<dbReference type="Proteomes" id="UP000054770">
    <property type="component" value="Unassembled WGS sequence"/>
</dbReference>
<protein>
    <submittedName>
        <fullName evidence="2">Polysaccharide deacetylase</fullName>
    </submittedName>
</protein>
<dbReference type="SUPFAM" id="SSF88713">
    <property type="entry name" value="Glycoside hydrolase/deacetylase"/>
    <property type="match status" value="1"/>
</dbReference>
<dbReference type="PANTHER" id="PTHR10587:SF137">
    <property type="entry name" value="4-DEOXY-4-FORMAMIDO-L-ARABINOSE-PHOSPHOUNDECAPRENOL DEFORMYLASE ARND-RELATED"/>
    <property type="match status" value="1"/>
</dbReference>
<dbReference type="AlphaFoldDB" id="A0A158KCX6"/>
<dbReference type="Pfam" id="PF01522">
    <property type="entry name" value="Polysacc_deac_1"/>
    <property type="match status" value="1"/>
</dbReference>
<dbReference type="Gene3D" id="3.20.20.370">
    <property type="entry name" value="Glycoside hydrolase/deacetylase"/>
    <property type="match status" value="1"/>
</dbReference>
<dbReference type="OrthoDB" id="276604at2"/>
<comment type="caution">
    <text evidence="2">The sequence shown here is derived from an EMBL/GenBank/DDBJ whole genome shotgun (WGS) entry which is preliminary data.</text>
</comment>
<name>A0A158KCX6_9BURK</name>
<dbReference type="EMBL" id="FCON02000077">
    <property type="protein sequence ID" value="SAL78291.1"/>
    <property type="molecule type" value="Genomic_DNA"/>
</dbReference>
<evidence type="ECO:0000313" key="3">
    <source>
        <dbReference type="Proteomes" id="UP000054770"/>
    </source>
</evidence>
<dbReference type="PANTHER" id="PTHR10587">
    <property type="entry name" value="GLYCOSYL TRANSFERASE-RELATED"/>
    <property type="match status" value="1"/>
</dbReference>
<reference evidence="2" key="1">
    <citation type="submission" date="2016-01" db="EMBL/GenBank/DDBJ databases">
        <authorList>
            <person name="Peeters C."/>
        </authorList>
    </citation>
    <scope>NUCLEOTIDE SEQUENCE [LARGE SCALE GENOMIC DNA]</scope>
    <source>
        <strain evidence="2">LMG 22940</strain>
    </source>
</reference>
<feature type="domain" description="NodB homology" evidence="1">
    <location>
        <begin position="95"/>
        <end position="281"/>
    </location>
</feature>
<organism evidence="2 3">
    <name type="scientific">Caballeronia choica</name>
    <dbReference type="NCBI Taxonomy" id="326476"/>
    <lineage>
        <taxon>Bacteria</taxon>
        <taxon>Pseudomonadati</taxon>
        <taxon>Pseudomonadota</taxon>
        <taxon>Betaproteobacteria</taxon>
        <taxon>Burkholderiales</taxon>
        <taxon>Burkholderiaceae</taxon>
        <taxon>Caballeronia</taxon>
    </lineage>
</organism>
<dbReference type="GO" id="GO:0016810">
    <property type="term" value="F:hydrolase activity, acting on carbon-nitrogen (but not peptide) bonds"/>
    <property type="evidence" value="ECO:0007669"/>
    <property type="project" value="InterPro"/>
</dbReference>
<gene>
    <name evidence="2" type="ORF">AWB68_05388</name>
</gene>
<accession>A0A158KCX6</accession>
<sequence length="287" mass="31750">MRSKIYDYESIERGETTTATGRRWAVRKLPHSLTLTIAWHLAVLAGWGAAPAEWPWWLACLAVNHAAVTAAGLWPRSSILGRNWTRLPDTARNANAVALTIDDGPDPAITPQTLDLLDVLDVRATFFLIGDRALCYPALTREIVARGHKVENHTQAHAHTFSVKGMRAIAREVENAQRTLSSLTGERPAFFRAPAGLRNVLLEPVLQKLDLQLVAWTRRGFDTRERDPQRVLERLLANLSGRDILLLHDGNAAVTLEGQAVLLAVLPPLVDAVRSRGLHFVTLQESA</sequence>
<evidence type="ECO:0000313" key="2">
    <source>
        <dbReference type="EMBL" id="SAL78291.1"/>
    </source>
</evidence>
<dbReference type="InterPro" id="IPR050248">
    <property type="entry name" value="Polysacc_deacetylase_ArnD"/>
</dbReference>
<dbReference type="PROSITE" id="PS51677">
    <property type="entry name" value="NODB"/>
    <property type="match status" value="1"/>
</dbReference>
<proteinExistence type="predicted"/>
<keyword evidence="3" id="KW-1185">Reference proteome</keyword>